<evidence type="ECO:0000313" key="8">
    <source>
        <dbReference type="Proteomes" id="UP001312865"/>
    </source>
</evidence>
<feature type="transmembrane region" description="Helical" evidence="5">
    <location>
        <begin position="73"/>
        <end position="93"/>
    </location>
</feature>
<evidence type="ECO:0000256" key="4">
    <source>
        <dbReference type="ARBA" id="ARBA00023136"/>
    </source>
</evidence>
<dbReference type="InterPro" id="IPR009908">
    <property type="entry name" value="Methylamine_util_MauE"/>
</dbReference>
<feature type="transmembrane region" description="Helical" evidence="5">
    <location>
        <begin position="114"/>
        <end position="133"/>
    </location>
</feature>
<name>A0ABU8HEP6_9BACI</name>
<keyword evidence="4 5" id="KW-0472">Membrane</keyword>
<feature type="transmembrane region" description="Helical" evidence="5">
    <location>
        <begin position="145"/>
        <end position="165"/>
    </location>
</feature>
<dbReference type="Pfam" id="PF07291">
    <property type="entry name" value="MauE"/>
    <property type="match status" value="1"/>
</dbReference>
<evidence type="ECO:0000256" key="1">
    <source>
        <dbReference type="ARBA" id="ARBA00004141"/>
    </source>
</evidence>
<evidence type="ECO:0000256" key="3">
    <source>
        <dbReference type="ARBA" id="ARBA00022989"/>
    </source>
</evidence>
<feature type="transmembrane region" description="Helical" evidence="5">
    <location>
        <begin position="49"/>
        <end position="67"/>
    </location>
</feature>
<gene>
    <name evidence="7" type="ORF">WAK64_11330</name>
</gene>
<accession>A0ABU8HEP6</accession>
<dbReference type="EMBL" id="JBBAXC010000008">
    <property type="protein sequence ID" value="MEI5907648.1"/>
    <property type="molecule type" value="Genomic_DNA"/>
</dbReference>
<dbReference type="RefSeq" id="WP_336587087.1">
    <property type="nucleotide sequence ID" value="NZ_JBBAXC010000008.1"/>
</dbReference>
<evidence type="ECO:0000256" key="2">
    <source>
        <dbReference type="ARBA" id="ARBA00022692"/>
    </source>
</evidence>
<feature type="domain" description="Methylamine utilisation protein MauE" evidence="6">
    <location>
        <begin position="5"/>
        <end position="132"/>
    </location>
</feature>
<evidence type="ECO:0000256" key="5">
    <source>
        <dbReference type="SAM" id="Phobius"/>
    </source>
</evidence>
<feature type="transmembrane region" description="Helical" evidence="5">
    <location>
        <begin position="6"/>
        <end position="22"/>
    </location>
</feature>
<keyword evidence="3 5" id="KW-1133">Transmembrane helix</keyword>
<proteinExistence type="predicted"/>
<comment type="caution">
    <text evidence="7">The sequence shown here is derived from an EMBL/GenBank/DDBJ whole genome shotgun (WGS) entry which is preliminary data.</text>
</comment>
<organism evidence="7 8">
    <name type="scientific">Bacillus spongiae</name>
    <dbReference type="NCBI Taxonomy" id="2683610"/>
    <lineage>
        <taxon>Bacteria</taxon>
        <taxon>Bacillati</taxon>
        <taxon>Bacillota</taxon>
        <taxon>Bacilli</taxon>
        <taxon>Bacillales</taxon>
        <taxon>Bacillaceae</taxon>
        <taxon>Bacillus</taxon>
    </lineage>
</organism>
<protein>
    <submittedName>
        <fullName evidence="7">MauE/DoxX family redox-associated membrane protein</fullName>
    </submittedName>
</protein>
<comment type="subcellular location">
    <subcellularLocation>
        <location evidence="1">Membrane</location>
        <topology evidence="1">Multi-pass membrane protein</topology>
    </subcellularLocation>
</comment>
<reference evidence="7 8" key="1">
    <citation type="journal article" date="2018" name="J. Microbiol.">
        <title>Bacillus spongiae sp. nov., isolated from sponge of Jeju Island.</title>
        <authorList>
            <person name="Lee G.E."/>
            <person name="Im W.T."/>
            <person name="Park J.S."/>
        </authorList>
    </citation>
    <scope>NUCLEOTIDE SEQUENCE [LARGE SCALE GENOMIC DNA]</scope>
    <source>
        <strain evidence="7 8">135PIL107-10</strain>
    </source>
</reference>
<sequence>MDNLAIPIISYILLLVFLFSLIDKVRNWHAFVSKVEEYRLLPKKLVKPVNYFFILIELYLVFVFLLMKFSLLNLFIFVLLICMYTGAIAINLYRGNTLISCGCGGPLENDRLSSMLLIRNLSLILLGGSLLFLDPLHYQWADLLNAFLVSLSILLLYGVINLFSLQIKLVKRLKEKLEYFSNVKEEF</sequence>
<evidence type="ECO:0000259" key="6">
    <source>
        <dbReference type="Pfam" id="PF07291"/>
    </source>
</evidence>
<keyword evidence="2 5" id="KW-0812">Transmembrane</keyword>
<keyword evidence="8" id="KW-1185">Reference proteome</keyword>
<dbReference type="Proteomes" id="UP001312865">
    <property type="component" value="Unassembled WGS sequence"/>
</dbReference>
<evidence type="ECO:0000313" key="7">
    <source>
        <dbReference type="EMBL" id="MEI5907648.1"/>
    </source>
</evidence>